<dbReference type="Pfam" id="PF13639">
    <property type="entry name" value="zf-RING_2"/>
    <property type="match status" value="1"/>
</dbReference>
<dbReference type="InterPro" id="IPR001841">
    <property type="entry name" value="Znf_RING"/>
</dbReference>
<evidence type="ECO:0000256" key="1">
    <source>
        <dbReference type="SAM" id="MobiDB-lite"/>
    </source>
</evidence>
<gene>
    <name evidence="3" type="ORF">BOLC6T37317H</name>
</gene>
<evidence type="ECO:0000313" key="3">
    <source>
        <dbReference type="EMBL" id="VDD61864.1"/>
    </source>
</evidence>
<dbReference type="Gene3D" id="3.30.40.10">
    <property type="entry name" value="Zinc/RING finger domain, C3HC4 (zinc finger)"/>
    <property type="match status" value="1"/>
</dbReference>
<feature type="domain" description="RING-type" evidence="2">
    <location>
        <begin position="120"/>
        <end position="160"/>
    </location>
</feature>
<sequence>MNHQPHVSYSFSSEIEPATTDPDRQLTIKIKRKNTSQTEINFSIRYSTTDNGHITDDTADLMEHMFSYHDIYFPVSGELIEYTSHMFASMIPSLTDYAALIDLRASIREPIPEDADKVRSICQDKYIGTGVVNSLRCNHIYHHLCIVEWIRHNLSRPTCRGTHF</sequence>
<protein>
    <recommendedName>
        <fullName evidence="2">RING-type domain-containing protein</fullName>
    </recommendedName>
</protein>
<feature type="compositionally biased region" description="Polar residues" evidence="1">
    <location>
        <begin position="1"/>
        <end position="13"/>
    </location>
</feature>
<dbReference type="InterPro" id="IPR013083">
    <property type="entry name" value="Znf_RING/FYVE/PHD"/>
</dbReference>
<dbReference type="EMBL" id="LR031880">
    <property type="protein sequence ID" value="VDD61864.1"/>
    <property type="molecule type" value="Genomic_DNA"/>
</dbReference>
<feature type="region of interest" description="Disordered" evidence="1">
    <location>
        <begin position="1"/>
        <end position="22"/>
    </location>
</feature>
<name>A0A3P6GV85_BRAOL</name>
<reference evidence="3" key="1">
    <citation type="submission" date="2018-11" db="EMBL/GenBank/DDBJ databases">
        <authorList>
            <consortium name="Genoscope - CEA"/>
            <person name="William W."/>
        </authorList>
    </citation>
    <scope>NUCLEOTIDE SEQUENCE</scope>
</reference>
<evidence type="ECO:0000259" key="2">
    <source>
        <dbReference type="Pfam" id="PF13639"/>
    </source>
</evidence>
<proteinExistence type="predicted"/>
<organism evidence="3">
    <name type="scientific">Brassica oleracea</name>
    <name type="common">Wild cabbage</name>
    <dbReference type="NCBI Taxonomy" id="3712"/>
    <lineage>
        <taxon>Eukaryota</taxon>
        <taxon>Viridiplantae</taxon>
        <taxon>Streptophyta</taxon>
        <taxon>Embryophyta</taxon>
        <taxon>Tracheophyta</taxon>
        <taxon>Spermatophyta</taxon>
        <taxon>Magnoliopsida</taxon>
        <taxon>eudicotyledons</taxon>
        <taxon>Gunneridae</taxon>
        <taxon>Pentapetalae</taxon>
        <taxon>rosids</taxon>
        <taxon>malvids</taxon>
        <taxon>Brassicales</taxon>
        <taxon>Brassicaceae</taxon>
        <taxon>Brassiceae</taxon>
        <taxon>Brassica</taxon>
    </lineage>
</organism>
<accession>A0A3P6GV85</accession>
<dbReference type="AlphaFoldDB" id="A0A3P6GV85"/>
<dbReference type="SUPFAM" id="SSF57850">
    <property type="entry name" value="RING/U-box"/>
    <property type="match status" value="1"/>
</dbReference>